<evidence type="ECO:0000256" key="5">
    <source>
        <dbReference type="ARBA" id="ARBA00022679"/>
    </source>
</evidence>
<name>A0ABX7NRP6_9BACT</name>
<evidence type="ECO:0000256" key="3">
    <source>
        <dbReference type="ARBA" id="ARBA00012438"/>
    </source>
</evidence>
<dbReference type="Gene3D" id="1.10.287.130">
    <property type="match status" value="1"/>
</dbReference>
<dbReference type="Gene3D" id="3.30.565.10">
    <property type="entry name" value="Histidine kinase-like ATPase, C-terminal domain"/>
    <property type="match status" value="1"/>
</dbReference>
<dbReference type="InterPro" id="IPR025201">
    <property type="entry name" value="KdpD_TM"/>
</dbReference>
<dbReference type="SUPFAM" id="SSF47384">
    <property type="entry name" value="Homodimeric domain of signal transducing histidine kinase"/>
    <property type="match status" value="1"/>
</dbReference>
<dbReference type="Gene3D" id="3.30.450.40">
    <property type="match status" value="1"/>
</dbReference>
<keyword evidence="13" id="KW-0175">Coiled coil</keyword>
<evidence type="ECO:0000259" key="16">
    <source>
        <dbReference type="PROSITE" id="PS50109"/>
    </source>
</evidence>
<dbReference type="PANTHER" id="PTHR43047:SF72">
    <property type="entry name" value="OSMOSENSING HISTIDINE PROTEIN KINASE SLN1"/>
    <property type="match status" value="1"/>
</dbReference>
<dbReference type="InterPro" id="IPR038318">
    <property type="entry name" value="KdpD_sf"/>
</dbReference>
<keyword evidence="18" id="KW-1185">Reference proteome</keyword>
<dbReference type="SMART" id="SM00387">
    <property type="entry name" value="HATPase_c"/>
    <property type="match status" value="1"/>
</dbReference>
<feature type="transmembrane region" description="Helical" evidence="15">
    <location>
        <begin position="36"/>
        <end position="53"/>
    </location>
</feature>
<evidence type="ECO:0000256" key="14">
    <source>
        <dbReference type="SAM" id="MobiDB-lite"/>
    </source>
</evidence>
<evidence type="ECO:0000256" key="1">
    <source>
        <dbReference type="ARBA" id="ARBA00000085"/>
    </source>
</evidence>
<reference evidence="17 18" key="1">
    <citation type="submission" date="2021-02" db="EMBL/GenBank/DDBJ databases">
        <title>De Novo genome assembly of isolated myxobacteria.</title>
        <authorList>
            <person name="Stevens D.C."/>
        </authorList>
    </citation>
    <scope>NUCLEOTIDE SEQUENCE [LARGE SCALE GENOMIC DNA]</scope>
    <source>
        <strain evidence="18">SCPEA02</strain>
    </source>
</reference>
<keyword evidence="6 15" id="KW-0812">Transmembrane</keyword>
<dbReference type="InterPro" id="IPR035965">
    <property type="entry name" value="PAS-like_dom_sf"/>
</dbReference>
<keyword evidence="5" id="KW-0808">Transferase</keyword>
<dbReference type="Proteomes" id="UP000662747">
    <property type="component" value="Chromosome"/>
</dbReference>
<dbReference type="PROSITE" id="PS50109">
    <property type="entry name" value="HIS_KIN"/>
    <property type="match status" value="1"/>
</dbReference>
<dbReference type="InterPro" id="IPR003018">
    <property type="entry name" value="GAF"/>
</dbReference>
<dbReference type="InterPro" id="IPR036890">
    <property type="entry name" value="HATPase_C_sf"/>
</dbReference>
<dbReference type="Pfam" id="PF02518">
    <property type="entry name" value="HATPase_c"/>
    <property type="match status" value="1"/>
</dbReference>
<evidence type="ECO:0000313" key="18">
    <source>
        <dbReference type="Proteomes" id="UP000662747"/>
    </source>
</evidence>
<dbReference type="EC" id="2.7.13.3" evidence="3"/>
<feature type="coiled-coil region" evidence="13">
    <location>
        <begin position="129"/>
        <end position="156"/>
    </location>
</feature>
<evidence type="ECO:0000256" key="9">
    <source>
        <dbReference type="ARBA" id="ARBA00022840"/>
    </source>
</evidence>
<sequence>MVPRPHETPTDGHPAPESVPPSAVPPLASGPLSPRYTRASAYAVGLLSFLAAFGSQRLLWPYMASSPFLLFFAAVMFSGWWGGWGPGLFTTALSLVATDYFFLAPLRSFEPRAWNFIMLSLFALVSVLMTKLNVMLRDANQARAELLEREREARTAAELERARLHALFMNAPVHIVFTRGPNHVYAFSNAMNDALLGRRPTIGKPVQEVLPEAEPQGFITALDAVYTTGEPFIGHAMPVRFTPPGGPPREAFVNLVYQPTRDEQGRIDGLAGFGFEVTDLVHARQRAESLATELKHTEARARVLAESSALLATSLDYEATLRNTAKLVVPTLADWCFVDLAEPDGGFRRVEVTHARPEDAALALEVQRHQLLPGGNRRHPPTEALLRGEAILVDAMTPERIQASAHSAEHARAMEATGMVSLISAPLVVRGRTLGVLTFFSTAHSGRRYTEADLTFGRELAHRAALSMENARLYREAQEAIRLRDEFLSIASHELKTPLTPLSLKLQALARELARHPDAVPRTVVEKYVDVGSRQVKKLSELVGDLLDVSRITAGRLTLELEDVELVPLVREVMARYESHAARAGSTLHFECAEAHLTGRWDRLRLEQVITNLVDNAVKYGSGRPIHVRVEGSHGCARLTVRDEGIGIAPEHLPRLFGRFERAVSERHYGGLGLGLYITRTLVEALGGKVRVESEHGRGSTFTVELPVDATPTQSTGDGAPTLTT</sequence>
<dbReference type="InterPro" id="IPR003594">
    <property type="entry name" value="HATPase_dom"/>
</dbReference>
<gene>
    <name evidence="17" type="ORF">JY651_38620</name>
</gene>
<dbReference type="InterPro" id="IPR005467">
    <property type="entry name" value="His_kinase_dom"/>
</dbReference>
<evidence type="ECO:0000256" key="13">
    <source>
        <dbReference type="SAM" id="Coils"/>
    </source>
</evidence>
<dbReference type="SUPFAM" id="SSF55781">
    <property type="entry name" value="GAF domain-like"/>
    <property type="match status" value="1"/>
</dbReference>
<evidence type="ECO:0000313" key="17">
    <source>
        <dbReference type="EMBL" id="QSQ21066.1"/>
    </source>
</evidence>
<feature type="domain" description="Histidine kinase" evidence="16">
    <location>
        <begin position="490"/>
        <end position="710"/>
    </location>
</feature>
<evidence type="ECO:0000256" key="6">
    <source>
        <dbReference type="ARBA" id="ARBA00022692"/>
    </source>
</evidence>
<feature type="region of interest" description="Disordered" evidence="14">
    <location>
        <begin position="1"/>
        <end position="23"/>
    </location>
</feature>
<dbReference type="InterPro" id="IPR003661">
    <property type="entry name" value="HisK_dim/P_dom"/>
</dbReference>
<dbReference type="Pfam" id="PF00512">
    <property type="entry name" value="HisKA"/>
    <property type="match status" value="1"/>
</dbReference>
<organism evidence="17 18">
    <name type="scientific">Pyxidicoccus parkwayensis</name>
    <dbReference type="NCBI Taxonomy" id="2813578"/>
    <lineage>
        <taxon>Bacteria</taxon>
        <taxon>Pseudomonadati</taxon>
        <taxon>Myxococcota</taxon>
        <taxon>Myxococcia</taxon>
        <taxon>Myxococcales</taxon>
        <taxon>Cystobacterineae</taxon>
        <taxon>Myxococcaceae</taxon>
        <taxon>Pyxidicoccus</taxon>
    </lineage>
</organism>
<dbReference type="InterPro" id="IPR036097">
    <property type="entry name" value="HisK_dim/P_sf"/>
</dbReference>
<feature type="transmembrane region" description="Helical" evidence="15">
    <location>
        <begin position="87"/>
        <end position="106"/>
    </location>
</feature>
<accession>A0ABX7NRP6</accession>
<evidence type="ECO:0000256" key="8">
    <source>
        <dbReference type="ARBA" id="ARBA00022777"/>
    </source>
</evidence>
<dbReference type="InterPro" id="IPR013656">
    <property type="entry name" value="PAS_4"/>
</dbReference>
<dbReference type="SMART" id="SM00388">
    <property type="entry name" value="HisKA"/>
    <property type="match status" value="1"/>
</dbReference>
<keyword evidence="8" id="KW-0418">Kinase</keyword>
<dbReference type="SMART" id="SM00065">
    <property type="entry name" value="GAF"/>
    <property type="match status" value="1"/>
</dbReference>
<keyword evidence="11" id="KW-0902">Two-component regulatory system</keyword>
<keyword evidence="10 15" id="KW-1133">Transmembrane helix</keyword>
<evidence type="ECO:0000256" key="12">
    <source>
        <dbReference type="ARBA" id="ARBA00023136"/>
    </source>
</evidence>
<keyword evidence="9" id="KW-0067">ATP-binding</keyword>
<dbReference type="Gene3D" id="3.30.450.20">
    <property type="entry name" value="PAS domain"/>
    <property type="match status" value="1"/>
</dbReference>
<dbReference type="EMBL" id="CP071090">
    <property type="protein sequence ID" value="QSQ21066.1"/>
    <property type="molecule type" value="Genomic_DNA"/>
</dbReference>
<evidence type="ECO:0000256" key="2">
    <source>
        <dbReference type="ARBA" id="ARBA00004141"/>
    </source>
</evidence>
<dbReference type="InterPro" id="IPR004358">
    <property type="entry name" value="Sig_transdc_His_kin-like_C"/>
</dbReference>
<dbReference type="Gene3D" id="1.20.120.620">
    <property type="entry name" value="Backbone structure of the membrane domain of e. Coli histidine kinase receptor kdpd"/>
    <property type="match status" value="1"/>
</dbReference>
<dbReference type="PRINTS" id="PR00344">
    <property type="entry name" value="BCTRLSENSOR"/>
</dbReference>
<dbReference type="InterPro" id="IPR029016">
    <property type="entry name" value="GAF-like_dom_sf"/>
</dbReference>
<evidence type="ECO:0000256" key="10">
    <source>
        <dbReference type="ARBA" id="ARBA00022989"/>
    </source>
</evidence>
<feature type="transmembrane region" description="Helical" evidence="15">
    <location>
        <begin position="60"/>
        <end position="81"/>
    </location>
</feature>
<proteinExistence type="predicted"/>
<evidence type="ECO:0000256" key="11">
    <source>
        <dbReference type="ARBA" id="ARBA00023012"/>
    </source>
</evidence>
<comment type="catalytic activity">
    <reaction evidence="1">
        <text>ATP + protein L-histidine = ADP + protein N-phospho-L-histidine.</text>
        <dbReference type="EC" id="2.7.13.3"/>
    </reaction>
</comment>
<evidence type="ECO:0000256" key="7">
    <source>
        <dbReference type="ARBA" id="ARBA00022741"/>
    </source>
</evidence>
<dbReference type="SUPFAM" id="SSF55874">
    <property type="entry name" value="ATPase domain of HSP90 chaperone/DNA topoisomerase II/histidine kinase"/>
    <property type="match status" value="1"/>
</dbReference>
<evidence type="ECO:0000256" key="15">
    <source>
        <dbReference type="SAM" id="Phobius"/>
    </source>
</evidence>
<dbReference type="CDD" id="cd00082">
    <property type="entry name" value="HisKA"/>
    <property type="match status" value="1"/>
</dbReference>
<dbReference type="RefSeq" id="WP_206722645.1">
    <property type="nucleotide sequence ID" value="NZ_CP071090.1"/>
</dbReference>
<comment type="subcellular location">
    <subcellularLocation>
        <location evidence="2">Membrane</location>
        <topology evidence="2">Multi-pass membrane protein</topology>
    </subcellularLocation>
</comment>
<dbReference type="Pfam" id="PF08448">
    <property type="entry name" value="PAS_4"/>
    <property type="match status" value="1"/>
</dbReference>
<dbReference type="PANTHER" id="PTHR43047">
    <property type="entry name" value="TWO-COMPONENT HISTIDINE PROTEIN KINASE"/>
    <property type="match status" value="1"/>
</dbReference>
<feature type="compositionally biased region" description="Basic and acidic residues" evidence="14">
    <location>
        <begin position="1"/>
        <end position="10"/>
    </location>
</feature>
<dbReference type="Pfam" id="PF13493">
    <property type="entry name" value="DUF4118"/>
    <property type="match status" value="1"/>
</dbReference>
<dbReference type="Pfam" id="PF01590">
    <property type="entry name" value="GAF"/>
    <property type="match status" value="1"/>
</dbReference>
<keyword evidence="4" id="KW-0597">Phosphoprotein</keyword>
<protein>
    <recommendedName>
        <fullName evidence="3">histidine kinase</fullName>
        <ecNumber evidence="3">2.7.13.3</ecNumber>
    </recommendedName>
</protein>
<feature type="transmembrane region" description="Helical" evidence="15">
    <location>
        <begin position="113"/>
        <end position="136"/>
    </location>
</feature>
<keyword evidence="12 15" id="KW-0472">Membrane</keyword>
<evidence type="ECO:0000256" key="4">
    <source>
        <dbReference type="ARBA" id="ARBA00022553"/>
    </source>
</evidence>
<dbReference type="SUPFAM" id="SSF55785">
    <property type="entry name" value="PYP-like sensor domain (PAS domain)"/>
    <property type="match status" value="1"/>
</dbReference>
<keyword evidence="7" id="KW-0547">Nucleotide-binding</keyword>